<protein>
    <recommendedName>
        <fullName evidence="3">TRAP transporter solute receptor, TAXI family</fullName>
    </recommendedName>
</protein>
<dbReference type="PANTHER" id="PTHR42941:SF1">
    <property type="entry name" value="SLL1037 PROTEIN"/>
    <property type="match status" value="1"/>
</dbReference>
<evidence type="ECO:0000313" key="2">
    <source>
        <dbReference type="Proteomes" id="UP000183002"/>
    </source>
</evidence>
<gene>
    <name evidence="1" type="ORF">SAMN05216227_10347</name>
</gene>
<dbReference type="AlphaFoldDB" id="A0A1H8KQN5"/>
<dbReference type="EMBL" id="FOCO01000034">
    <property type="protein sequence ID" value="SEN95121.1"/>
    <property type="molecule type" value="Genomic_DNA"/>
</dbReference>
<reference evidence="1 2" key="1">
    <citation type="submission" date="2016-10" db="EMBL/GenBank/DDBJ databases">
        <authorList>
            <person name="de Groot N.N."/>
        </authorList>
    </citation>
    <scope>NUCLEOTIDE SEQUENCE [LARGE SCALE GENOMIC DNA]</scope>
    <source>
        <strain evidence="1 2">CGMCC 1.10836</strain>
    </source>
</reference>
<accession>A0A1H8KQN5</accession>
<dbReference type="PANTHER" id="PTHR42941">
    <property type="entry name" value="SLL1037 PROTEIN"/>
    <property type="match status" value="1"/>
</dbReference>
<dbReference type="STRING" id="1077947.SAMN05216227_10347"/>
<dbReference type="InterPro" id="IPR011852">
    <property type="entry name" value="TRAP_TAXI"/>
</dbReference>
<dbReference type="Pfam" id="PF16868">
    <property type="entry name" value="NMT1_3"/>
    <property type="match status" value="1"/>
</dbReference>
<keyword evidence="2" id="KW-1185">Reference proteome</keyword>
<dbReference type="NCBIfam" id="TIGR02122">
    <property type="entry name" value="TRAP_TAXI"/>
    <property type="match status" value="1"/>
</dbReference>
<dbReference type="SUPFAM" id="SSF53850">
    <property type="entry name" value="Periplasmic binding protein-like II"/>
    <property type="match status" value="1"/>
</dbReference>
<proteinExistence type="predicted"/>
<sequence>MAKVKVKVKGPGPMVLGRGESKRETIMTFFKTAALTAAMTLGLAGASVAQELNFFTIGTGGTAATYYPVGGVIANAISNPPGSRGCDEGGSCGVPGLIASAVSSRGSVDNVNAISSGLRNSGFAQSDVAYWAYTGTGTMEGQPPAEKLRAIAALFPEHIHLVVMADSGINSVADLTGKRVSLDEPGSGTYVDALLILEAYGLSTDKVTAEALKPDAAGDALRNGQIDAFFFVGGFPTGAIVELASSVAIKLVPIDGEGAAGLTEKFGFFSASDIPDGAYENVPATTTVAVGAQWITSSDESDDLIYEITKALWNDKTRVLLDVGHAKGASITAATALDGIGIPLHAGAERFYREAGLLK</sequence>
<evidence type="ECO:0008006" key="3">
    <source>
        <dbReference type="Google" id="ProtNLM"/>
    </source>
</evidence>
<evidence type="ECO:0000313" key="1">
    <source>
        <dbReference type="EMBL" id="SEN95121.1"/>
    </source>
</evidence>
<dbReference type="CDD" id="cd13520">
    <property type="entry name" value="PBP2_TAXI_TRAP"/>
    <property type="match status" value="1"/>
</dbReference>
<dbReference type="Proteomes" id="UP000183002">
    <property type="component" value="Unassembled WGS sequence"/>
</dbReference>
<name>A0A1H8KQN5_9RHOB</name>
<dbReference type="Gene3D" id="3.40.190.10">
    <property type="entry name" value="Periplasmic binding protein-like II"/>
    <property type="match status" value="2"/>
</dbReference>
<organism evidence="1 2">
    <name type="scientific">Pseudorhodobacter antarcticus</name>
    <dbReference type="NCBI Taxonomy" id="1077947"/>
    <lineage>
        <taxon>Bacteria</taxon>
        <taxon>Pseudomonadati</taxon>
        <taxon>Pseudomonadota</taxon>
        <taxon>Alphaproteobacteria</taxon>
        <taxon>Rhodobacterales</taxon>
        <taxon>Paracoccaceae</taxon>
        <taxon>Pseudorhodobacter</taxon>
    </lineage>
</organism>